<dbReference type="InterPro" id="IPR025944">
    <property type="entry name" value="Sigma_54_int_dom_CS"/>
</dbReference>
<dbReference type="Gene3D" id="1.10.8.60">
    <property type="match status" value="1"/>
</dbReference>
<evidence type="ECO:0000256" key="6">
    <source>
        <dbReference type="PROSITE-ProRule" id="PRU00169"/>
    </source>
</evidence>
<gene>
    <name evidence="9" type="ORF">DGI_0999</name>
</gene>
<keyword evidence="4" id="KW-0238">DNA-binding</keyword>
<evidence type="ECO:0000259" key="7">
    <source>
        <dbReference type="PROSITE" id="PS50045"/>
    </source>
</evidence>
<dbReference type="CDD" id="cd00009">
    <property type="entry name" value="AAA"/>
    <property type="match status" value="1"/>
</dbReference>
<dbReference type="InterPro" id="IPR025943">
    <property type="entry name" value="Sigma_54_int_dom_ATP-bd_2"/>
</dbReference>
<dbReference type="Pfam" id="PF00072">
    <property type="entry name" value="Response_reg"/>
    <property type="match status" value="1"/>
</dbReference>
<feature type="domain" description="Sigma-54 factor interaction" evidence="7">
    <location>
        <begin position="159"/>
        <end position="387"/>
    </location>
</feature>
<feature type="modified residue" description="4-aspartylphosphate" evidence="6">
    <location>
        <position position="64"/>
    </location>
</feature>
<dbReference type="eggNOG" id="COG2204">
    <property type="taxonomic scope" value="Bacteria"/>
</dbReference>
<dbReference type="GO" id="GO:0000160">
    <property type="term" value="P:phosphorelay signal transduction system"/>
    <property type="evidence" value="ECO:0007669"/>
    <property type="project" value="InterPro"/>
</dbReference>
<keyword evidence="5" id="KW-0804">Transcription</keyword>
<dbReference type="InterPro" id="IPR027417">
    <property type="entry name" value="P-loop_NTPase"/>
</dbReference>
<dbReference type="InterPro" id="IPR002197">
    <property type="entry name" value="HTH_Fis"/>
</dbReference>
<dbReference type="PRINTS" id="PR01590">
    <property type="entry name" value="HTHFIS"/>
</dbReference>
<evidence type="ECO:0000256" key="2">
    <source>
        <dbReference type="ARBA" id="ARBA00022840"/>
    </source>
</evidence>
<keyword evidence="2" id="KW-0067">ATP-binding</keyword>
<dbReference type="PATRIC" id="fig|1121448.10.peg.1003"/>
<evidence type="ECO:0000256" key="1">
    <source>
        <dbReference type="ARBA" id="ARBA00022741"/>
    </source>
</evidence>
<dbReference type="InterPro" id="IPR025662">
    <property type="entry name" value="Sigma_54_int_dom_ATP-bd_1"/>
</dbReference>
<dbReference type="PROSITE" id="PS00688">
    <property type="entry name" value="SIGMA54_INTERACT_3"/>
    <property type="match status" value="1"/>
</dbReference>
<reference evidence="9 10" key="1">
    <citation type="journal article" date="2013" name="J. Bacteriol.">
        <title>Roles of HynAB and Ech, the only two hydrogenases found in the model sulfate reducer Desulfovibrio gigas.</title>
        <authorList>
            <person name="Morais-Silva F.O."/>
            <person name="Santos C.I."/>
            <person name="Rodrigues R."/>
            <person name="Pereira I.A."/>
            <person name="Rodrigues-Pousada C."/>
        </authorList>
    </citation>
    <scope>NUCLEOTIDE SEQUENCE [LARGE SCALE GENOMIC DNA]</scope>
    <source>
        <strain evidence="10">ATCC 19364 / DSM 1382 / NCIMB 9332 / VKM B-1759</strain>
    </source>
</reference>
<dbReference type="PROSITE" id="PS00675">
    <property type="entry name" value="SIGMA54_INTERACT_1"/>
    <property type="match status" value="1"/>
</dbReference>
<evidence type="ECO:0000313" key="10">
    <source>
        <dbReference type="Proteomes" id="UP000016587"/>
    </source>
</evidence>
<dbReference type="InterPro" id="IPR058031">
    <property type="entry name" value="AAA_lid_NorR"/>
</dbReference>
<dbReference type="HOGENOM" id="CLU_000445_0_6_7"/>
<reference evidence="10" key="2">
    <citation type="submission" date="2013-07" db="EMBL/GenBank/DDBJ databases">
        <authorList>
            <person name="Morais-Silva F.O."/>
            <person name="Rezende A.M."/>
            <person name="Pimentel C."/>
            <person name="Resende D.M."/>
            <person name="Santos C.I."/>
            <person name="Clemente C."/>
            <person name="de Oliveira L.M."/>
            <person name="da Silva S.M."/>
            <person name="Costa D.A."/>
            <person name="Varela-Raposo A."/>
            <person name="Horacio E.C.A."/>
            <person name="Matos M."/>
            <person name="Flores O."/>
            <person name="Ruiz J.C."/>
            <person name="Rodrigues-Pousada C."/>
        </authorList>
    </citation>
    <scope>NUCLEOTIDE SEQUENCE [LARGE SCALE GENOMIC DNA]</scope>
    <source>
        <strain evidence="10">ATCC 19364 / DSM 1382 / NCIMB 9332 / VKM B-1759</strain>
    </source>
</reference>
<dbReference type="Pfam" id="PF25601">
    <property type="entry name" value="AAA_lid_14"/>
    <property type="match status" value="1"/>
</dbReference>
<dbReference type="SMART" id="SM00382">
    <property type="entry name" value="AAA"/>
    <property type="match status" value="1"/>
</dbReference>
<keyword evidence="1" id="KW-0547">Nucleotide-binding</keyword>
<feature type="domain" description="Response regulatory" evidence="8">
    <location>
        <begin position="10"/>
        <end position="129"/>
    </location>
</feature>
<dbReference type="FunFam" id="3.40.50.300:FF:000006">
    <property type="entry name" value="DNA-binding transcriptional regulator NtrC"/>
    <property type="match status" value="1"/>
</dbReference>
<dbReference type="InterPro" id="IPR009057">
    <property type="entry name" value="Homeodomain-like_sf"/>
</dbReference>
<dbReference type="GO" id="GO:0043565">
    <property type="term" value="F:sequence-specific DNA binding"/>
    <property type="evidence" value="ECO:0007669"/>
    <property type="project" value="InterPro"/>
</dbReference>
<evidence type="ECO:0000313" key="9">
    <source>
        <dbReference type="EMBL" id="AGW12877.1"/>
    </source>
</evidence>
<dbReference type="GO" id="GO:0005524">
    <property type="term" value="F:ATP binding"/>
    <property type="evidence" value="ECO:0007669"/>
    <property type="project" value="UniProtKB-KW"/>
</dbReference>
<dbReference type="GO" id="GO:0006355">
    <property type="term" value="P:regulation of DNA-templated transcription"/>
    <property type="evidence" value="ECO:0007669"/>
    <property type="project" value="InterPro"/>
</dbReference>
<dbReference type="Gene3D" id="3.40.50.300">
    <property type="entry name" value="P-loop containing nucleotide triphosphate hydrolases"/>
    <property type="match status" value="1"/>
</dbReference>
<dbReference type="InterPro" id="IPR002078">
    <property type="entry name" value="Sigma_54_int"/>
</dbReference>
<dbReference type="SUPFAM" id="SSF52540">
    <property type="entry name" value="P-loop containing nucleoside triphosphate hydrolases"/>
    <property type="match status" value="1"/>
</dbReference>
<dbReference type="AlphaFoldDB" id="T2GAC6"/>
<dbReference type="InterPro" id="IPR003593">
    <property type="entry name" value="AAA+_ATPase"/>
</dbReference>
<protein>
    <submittedName>
        <fullName evidence="9">Putative two component, sigma54 specific, transcriptional regulator, Fis family</fullName>
    </submittedName>
</protein>
<dbReference type="InterPro" id="IPR011006">
    <property type="entry name" value="CheY-like_superfamily"/>
</dbReference>
<dbReference type="SUPFAM" id="SSF46689">
    <property type="entry name" value="Homeodomain-like"/>
    <property type="match status" value="1"/>
</dbReference>
<keyword evidence="10" id="KW-1185">Reference proteome</keyword>
<dbReference type="EMBL" id="CP006585">
    <property type="protein sequence ID" value="AGW12877.1"/>
    <property type="molecule type" value="Genomic_DNA"/>
</dbReference>
<dbReference type="PANTHER" id="PTHR32071">
    <property type="entry name" value="TRANSCRIPTIONAL REGULATORY PROTEIN"/>
    <property type="match status" value="1"/>
</dbReference>
<dbReference type="InterPro" id="IPR001789">
    <property type="entry name" value="Sig_transdc_resp-reg_receiver"/>
</dbReference>
<keyword evidence="6" id="KW-0597">Phosphoprotein</keyword>
<dbReference type="KEGG" id="dgg:DGI_0999"/>
<dbReference type="STRING" id="1121448.DGI_0999"/>
<name>T2GAC6_MEGG1</name>
<dbReference type="Proteomes" id="UP000016587">
    <property type="component" value="Chromosome"/>
</dbReference>
<evidence type="ECO:0000256" key="4">
    <source>
        <dbReference type="ARBA" id="ARBA00023125"/>
    </source>
</evidence>
<dbReference type="PROSITE" id="PS50110">
    <property type="entry name" value="RESPONSE_REGULATORY"/>
    <property type="match status" value="1"/>
</dbReference>
<dbReference type="SUPFAM" id="SSF52172">
    <property type="entry name" value="CheY-like"/>
    <property type="match status" value="1"/>
</dbReference>
<dbReference type="OrthoDB" id="9763792at2"/>
<accession>T2GAC6</accession>
<dbReference type="CDD" id="cd00156">
    <property type="entry name" value="REC"/>
    <property type="match status" value="1"/>
</dbReference>
<dbReference type="Pfam" id="PF00158">
    <property type="entry name" value="Sigma54_activat"/>
    <property type="match status" value="1"/>
</dbReference>
<dbReference type="PROSITE" id="PS50045">
    <property type="entry name" value="SIGMA54_INTERACT_4"/>
    <property type="match status" value="1"/>
</dbReference>
<evidence type="ECO:0000259" key="8">
    <source>
        <dbReference type="PROSITE" id="PS50110"/>
    </source>
</evidence>
<dbReference type="PROSITE" id="PS00676">
    <property type="entry name" value="SIGMA54_INTERACT_2"/>
    <property type="match status" value="1"/>
</dbReference>
<organism evidence="9 10">
    <name type="scientific">Megalodesulfovibrio gigas (strain ATCC 19364 / DSM 1382 / NCIMB 9332 / VKM B-1759)</name>
    <name type="common">Desulfovibrio gigas</name>
    <dbReference type="NCBI Taxonomy" id="1121448"/>
    <lineage>
        <taxon>Bacteria</taxon>
        <taxon>Pseudomonadati</taxon>
        <taxon>Thermodesulfobacteriota</taxon>
        <taxon>Desulfovibrionia</taxon>
        <taxon>Desulfovibrionales</taxon>
        <taxon>Desulfovibrionaceae</taxon>
        <taxon>Megalodesulfovibrio</taxon>
    </lineage>
</organism>
<evidence type="ECO:0000256" key="3">
    <source>
        <dbReference type="ARBA" id="ARBA00023015"/>
    </source>
</evidence>
<dbReference type="PANTHER" id="PTHR32071:SF13">
    <property type="entry name" value="RESPONSE REGULATOR HSFA"/>
    <property type="match status" value="1"/>
</dbReference>
<dbReference type="RefSeq" id="WP_021759613.1">
    <property type="nucleotide sequence ID" value="NC_022444.1"/>
</dbReference>
<dbReference type="Pfam" id="PF02954">
    <property type="entry name" value="HTH_8"/>
    <property type="match status" value="1"/>
</dbReference>
<dbReference type="SMART" id="SM00448">
    <property type="entry name" value="REC"/>
    <property type="match status" value="1"/>
</dbReference>
<dbReference type="Gene3D" id="3.40.50.2300">
    <property type="match status" value="1"/>
</dbReference>
<evidence type="ECO:0000256" key="5">
    <source>
        <dbReference type="ARBA" id="ARBA00023163"/>
    </source>
</evidence>
<sequence length="478" mass="51910">MSTTLFPAFGILIVDDEPAWLRSLSLTLESSAGITNTYLCQQSTEVMGLLDNKDHGGIGLVLLDLTMPGLSGEELLERIAERHPEVVCIIISGVNQLDTAVRCMKLGAFDYYVKTDEEDRIVSGVLRAVRMLELREENRAVSSRLVAGGPAHPEAFAGIVTRSRSMLAVFAYVEAVARSSQPLLVTGESGVGKENIVRAAHALSGRQGRFVAVNVAGLDDIMFADTLFGHVRGAYTGADAARKGMVEEAAGGTLFLDEIGDLSPASQVKLLRLLQEGEYYPLGSDQPRRLRARVIVATHRNLPAAEAEGRFRRDLYYRLRTHQVHIPALRERKEDIAPLLQHFLAQAAAEMDKPTPTPPRELAGCLAAYAFPGNIRELKAMVYDAVSLHKGRVLSMASFLTAMGINQTMKPETACAPAVNPFHQFERLPSFAEAAELLVEAAMARAGGNQTMAARLLGISQPALSKRLKQMHNGEEGA</sequence>
<dbReference type="Gene3D" id="1.10.10.60">
    <property type="entry name" value="Homeodomain-like"/>
    <property type="match status" value="1"/>
</dbReference>
<proteinExistence type="predicted"/>
<keyword evidence="3" id="KW-0805">Transcription regulation</keyword>